<dbReference type="PANTHER" id="PTHR30126:SF40">
    <property type="entry name" value="HTH-TYPE TRANSCRIPTIONAL REGULATOR GLTR"/>
    <property type="match status" value="1"/>
</dbReference>
<dbReference type="SUPFAM" id="SSF53850">
    <property type="entry name" value="Periplasmic binding protein-like II"/>
    <property type="match status" value="1"/>
</dbReference>
<dbReference type="AlphaFoldDB" id="A0A7X5ZK07"/>
<dbReference type="SUPFAM" id="SSF46785">
    <property type="entry name" value="Winged helix' DNA-binding domain"/>
    <property type="match status" value="1"/>
</dbReference>
<dbReference type="InterPro" id="IPR005119">
    <property type="entry name" value="LysR_subst-bd"/>
</dbReference>
<accession>A0A7X5ZK07</accession>
<feature type="domain" description="HTH lysR-type" evidence="5">
    <location>
        <begin position="1"/>
        <end position="58"/>
    </location>
</feature>
<dbReference type="Proteomes" id="UP000490980">
    <property type="component" value="Unassembled WGS sequence"/>
</dbReference>
<dbReference type="InterPro" id="IPR036388">
    <property type="entry name" value="WH-like_DNA-bd_sf"/>
</dbReference>
<dbReference type="InterPro" id="IPR000847">
    <property type="entry name" value="LysR_HTH_N"/>
</dbReference>
<dbReference type="Gene3D" id="1.10.10.10">
    <property type="entry name" value="Winged helix-like DNA-binding domain superfamily/Winged helix DNA-binding domain"/>
    <property type="match status" value="1"/>
</dbReference>
<evidence type="ECO:0000256" key="3">
    <source>
        <dbReference type="ARBA" id="ARBA00023125"/>
    </source>
</evidence>
<gene>
    <name evidence="6" type="ORF">HBF25_18540</name>
</gene>
<dbReference type="Gene3D" id="3.40.190.290">
    <property type="match status" value="1"/>
</dbReference>
<organism evidence="6 7">
    <name type="scientific">Luteibacter anthropi</name>
    <dbReference type="NCBI Taxonomy" id="564369"/>
    <lineage>
        <taxon>Bacteria</taxon>
        <taxon>Pseudomonadati</taxon>
        <taxon>Pseudomonadota</taxon>
        <taxon>Gammaproteobacteria</taxon>
        <taxon>Lysobacterales</taxon>
        <taxon>Rhodanobacteraceae</taxon>
        <taxon>Luteibacter</taxon>
    </lineage>
</organism>
<name>A0A7X5ZK07_9GAMM</name>
<reference evidence="6 7" key="1">
    <citation type="submission" date="2020-03" db="EMBL/GenBank/DDBJ databases">
        <authorList>
            <person name="Lai Q."/>
        </authorList>
    </citation>
    <scope>NUCLEOTIDE SEQUENCE [LARGE SCALE GENOMIC DNA]</scope>
    <source>
        <strain evidence="6 7">CCUG 25036</strain>
    </source>
</reference>
<dbReference type="Pfam" id="PF00126">
    <property type="entry name" value="HTH_1"/>
    <property type="match status" value="1"/>
</dbReference>
<dbReference type="InterPro" id="IPR036390">
    <property type="entry name" value="WH_DNA-bd_sf"/>
</dbReference>
<dbReference type="RefSeq" id="WP_166951153.1">
    <property type="nucleotide sequence ID" value="NZ_JAARLZ010000012.1"/>
</dbReference>
<keyword evidence="2" id="KW-0805">Transcription regulation</keyword>
<dbReference type="PANTHER" id="PTHR30126">
    <property type="entry name" value="HTH-TYPE TRANSCRIPTIONAL REGULATOR"/>
    <property type="match status" value="1"/>
</dbReference>
<sequence>MELSQLRAFCAVAETGSVIGASRALNKVPSSITVRIQQLEQDLGCPLFLRERQRLSLSPDGRRLLEHAQRIVGLADSTRDLMRNSEVGGRLVVGAVDVALMAFMPALIGRYRSRHRSVELDVRRGASDVLIEQVTDGALDIALGEGPVSATGLASRLAYTDDVVLVTEFGHPPVDSPRDLRCNELYGFRHDSSFRYRVDAWLEASGRQLLPVVEVGSYHTMLACVTAGMGAAWIPRSVLATLPGHPQVRAHALGEAGRSEIHFVWRKTHLSENAERLMEIHRDTWLEK</sequence>
<dbReference type="GO" id="GO:0003700">
    <property type="term" value="F:DNA-binding transcription factor activity"/>
    <property type="evidence" value="ECO:0007669"/>
    <property type="project" value="InterPro"/>
</dbReference>
<keyword evidence="7" id="KW-1185">Reference proteome</keyword>
<dbReference type="EMBL" id="JAARLZ010000012">
    <property type="protein sequence ID" value="NII08389.1"/>
    <property type="molecule type" value="Genomic_DNA"/>
</dbReference>
<evidence type="ECO:0000256" key="1">
    <source>
        <dbReference type="ARBA" id="ARBA00009437"/>
    </source>
</evidence>
<evidence type="ECO:0000313" key="7">
    <source>
        <dbReference type="Proteomes" id="UP000490980"/>
    </source>
</evidence>
<evidence type="ECO:0000259" key="5">
    <source>
        <dbReference type="PROSITE" id="PS50931"/>
    </source>
</evidence>
<protein>
    <submittedName>
        <fullName evidence="6">LysR family transcriptional regulator</fullName>
    </submittedName>
</protein>
<dbReference type="PROSITE" id="PS50931">
    <property type="entry name" value="HTH_LYSR"/>
    <property type="match status" value="1"/>
</dbReference>
<proteinExistence type="inferred from homology"/>
<evidence type="ECO:0000256" key="2">
    <source>
        <dbReference type="ARBA" id="ARBA00023015"/>
    </source>
</evidence>
<keyword evidence="4" id="KW-0804">Transcription</keyword>
<comment type="caution">
    <text evidence="6">The sequence shown here is derived from an EMBL/GenBank/DDBJ whole genome shotgun (WGS) entry which is preliminary data.</text>
</comment>
<comment type="similarity">
    <text evidence="1">Belongs to the LysR transcriptional regulatory family.</text>
</comment>
<dbReference type="Pfam" id="PF03466">
    <property type="entry name" value="LysR_substrate"/>
    <property type="match status" value="1"/>
</dbReference>
<evidence type="ECO:0000313" key="6">
    <source>
        <dbReference type="EMBL" id="NII08389.1"/>
    </source>
</evidence>
<keyword evidence="3" id="KW-0238">DNA-binding</keyword>
<evidence type="ECO:0000256" key="4">
    <source>
        <dbReference type="ARBA" id="ARBA00023163"/>
    </source>
</evidence>
<dbReference type="GO" id="GO:0000976">
    <property type="term" value="F:transcription cis-regulatory region binding"/>
    <property type="evidence" value="ECO:0007669"/>
    <property type="project" value="TreeGrafter"/>
</dbReference>